<evidence type="ECO:0000313" key="3">
    <source>
        <dbReference type="Proteomes" id="UP000253752"/>
    </source>
</evidence>
<dbReference type="SUPFAM" id="SSF52949">
    <property type="entry name" value="Macro domain-like"/>
    <property type="match status" value="1"/>
</dbReference>
<evidence type="ECO:0000313" key="2">
    <source>
        <dbReference type="EMBL" id="RDB77672.1"/>
    </source>
</evidence>
<evidence type="ECO:0000259" key="1">
    <source>
        <dbReference type="Pfam" id="PF10021"/>
    </source>
</evidence>
<dbReference type="RefSeq" id="WP_009304918.1">
    <property type="nucleotide sequence ID" value="NZ_CP089336.1"/>
</dbReference>
<dbReference type="PANTHER" id="PTHR35596">
    <property type="entry name" value="DUF2263 DOMAIN-CONTAINING PROTEIN"/>
    <property type="match status" value="1"/>
</dbReference>
<protein>
    <submittedName>
        <fullName evidence="2">TIGR02452 family protein</fullName>
    </submittedName>
</protein>
<dbReference type="NCBIfam" id="TIGR02452">
    <property type="entry name" value="TIGR02452 family protein"/>
    <property type="match status" value="1"/>
</dbReference>
<dbReference type="InterPro" id="IPR019261">
    <property type="entry name" value="PARG_cat_microbial"/>
</dbReference>
<dbReference type="Pfam" id="PF10021">
    <property type="entry name" value="PARG_cat_microb"/>
    <property type="match status" value="1"/>
</dbReference>
<dbReference type="InterPro" id="IPR043472">
    <property type="entry name" value="Macro_dom-like"/>
</dbReference>
<gene>
    <name evidence="2" type="ORF">C1872_10850</name>
</gene>
<dbReference type="PANTHER" id="PTHR35596:SF1">
    <property type="entry name" value="MICROBIAL-TYPE PARG CATALYTIC DOMAIN-CONTAINING PROTEIN"/>
    <property type="match status" value="1"/>
</dbReference>
<proteinExistence type="predicted"/>
<dbReference type="InterPro" id="IPR012664">
    <property type="entry name" value="CHP02452"/>
</dbReference>
<dbReference type="AlphaFoldDB" id="A0A369MP15"/>
<name>A0A369MP15_EGGLN</name>
<feature type="domain" description="Microbial-type PARG catalytic" evidence="1">
    <location>
        <begin position="22"/>
        <end position="142"/>
    </location>
</feature>
<dbReference type="EMBL" id="PPTX01000017">
    <property type="protein sequence ID" value="RDB77672.1"/>
    <property type="molecule type" value="Genomic_DNA"/>
</dbReference>
<accession>A0A369MP15</accession>
<comment type="caution">
    <text evidence="2">The sequence shown here is derived from an EMBL/GenBank/DDBJ whole genome shotgun (WGS) entry which is preliminary data.</text>
</comment>
<reference evidence="2 3" key="1">
    <citation type="journal article" date="2018" name="Elife">
        <title>Discovery and characterization of a prevalent human gut bacterial enzyme sufficient for the inactivation of a family of plant toxins.</title>
        <authorList>
            <person name="Koppel N."/>
            <person name="Bisanz J.E."/>
            <person name="Pandelia M.E."/>
            <person name="Turnbaugh P.J."/>
            <person name="Balskus E.P."/>
        </authorList>
    </citation>
    <scope>NUCLEOTIDE SEQUENCE [LARGE SCALE GENOMIC DNA]</scope>
    <source>
        <strain evidence="2 3">MR1 #12</strain>
    </source>
</reference>
<sequence length="283" mass="30770">MPEREERRAQAAKHLALMKGAFSTETEATVAAARVYEDGEGRELPIPEAVFETTETSVTTAFAPAALRDARGKTVVVDPASFTRPGGGYEDGSFGPEQILCSESNLYPILYGLKSAYHDGNRGCQRGQLFTDRALYLPNVAFSHAGVIRKADVVALPEPNRARALENHRSERECDQVLAERIETLLHIAASNGCETLVCGAFGCGRGGFDTQQVIGLFEDWIRKHPGVIGRIVFAVPRAHAAAFDAAFGEPKVEEIAPVAADEDEEDDFDLRNIELPEGVTLR</sequence>
<dbReference type="Gene3D" id="3.40.220.10">
    <property type="entry name" value="Leucine Aminopeptidase, subunit E, domain 1"/>
    <property type="match status" value="1"/>
</dbReference>
<organism evidence="2 3">
    <name type="scientific">Eggerthella lenta</name>
    <name type="common">Eubacterium lentum</name>
    <dbReference type="NCBI Taxonomy" id="84112"/>
    <lineage>
        <taxon>Bacteria</taxon>
        <taxon>Bacillati</taxon>
        <taxon>Actinomycetota</taxon>
        <taxon>Coriobacteriia</taxon>
        <taxon>Eggerthellales</taxon>
        <taxon>Eggerthellaceae</taxon>
        <taxon>Eggerthella</taxon>
    </lineage>
</organism>
<dbReference type="Proteomes" id="UP000253752">
    <property type="component" value="Unassembled WGS sequence"/>
</dbReference>